<dbReference type="SUPFAM" id="SSF48452">
    <property type="entry name" value="TPR-like"/>
    <property type="match status" value="3"/>
</dbReference>
<dbReference type="SMART" id="SM00028">
    <property type="entry name" value="TPR"/>
    <property type="match status" value="11"/>
</dbReference>
<gene>
    <name evidence="5" type="ORF">SHI21_01005</name>
</gene>
<evidence type="ECO:0000256" key="3">
    <source>
        <dbReference type="PROSITE-ProRule" id="PRU00339"/>
    </source>
</evidence>
<keyword evidence="4" id="KW-1133">Transmembrane helix</keyword>
<dbReference type="PANTHER" id="PTHR45586">
    <property type="entry name" value="TPR REPEAT-CONTAINING PROTEIN PA4667"/>
    <property type="match status" value="1"/>
</dbReference>
<evidence type="ECO:0000256" key="2">
    <source>
        <dbReference type="ARBA" id="ARBA00022803"/>
    </source>
</evidence>
<feature type="repeat" description="TPR" evidence="3">
    <location>
        <begin position="957"/>
        <end position="990"/>
    </location>
</feature>
<evidence type="ECO:0000313" key="6">
    <source>
        <dbReference type="Proteomes" id="UP001302274"/>
    </source>
</evidence>
<dbReference type="InterPro" id="IPR019734">
    <property type="entry name" value="TPR_rpt"/>
</dbReference>
<feature type="repeat" description="TPR" evidence="3">
    <location>
        <begin position="923"/>
        <end position="956"/>
    </location>
</feature>
<protein>
    <submittedName>
        <fullName evidence="5">Tetratricopeptide repeat protein</fullName>
    </submittedName>
</protein>
<reference evidence="5 6" key="1">
    <citation type="submission" date="2023-11" db="EMBL/GenBank/DDBJ databases">
        <title>A Novel Polar Bacteriovorax (B. antarcticus) Isolated from the Biocrust in Antarctica.</title>
        <authorList>
            <person name="Mun W."/>
            <person name="Choi S.Y."/>
            <person name="Mitchell R.J."/>
        </authorList>
    </citation>
    <scope>NUCLEOTIDE SEQUENCE [LARGE SCALE GENOMIC DNA]</scope>
    <source>
        <strain evidence="5 6">PP10</strain>
    </source>
</reference>
<comment type="caution">
    <text evidence="5">The sequence shown here is derived from an EMBL/GenBank/DDBJ whole genome shotgun (WGS) entry which is preliminary data.</text>
</comment>
<dbReference type="Pfam" id="PF14559">
    <property type="entry name" value="TPR_19"/>
    <property type="match status" value="3"/>
</dbReference>
<organism evidence="5 6">
    <name type="scientific">Bacteriovorax antarcticus</name>
    <dbReference type="NCBI Taxonomy" id="3088717"/>
    <lineage>
        <taxon>Bacteria</taxon>
        <taxon>Pseudomonadati</taxon>
        <taxon>Bdellovibrionota</taxon>
        <taxon>Bacteriovoracia</taxon>
        <taxon>Bacteriovoracales</taxon>
        <taxon>Bacteriovoracaceae</taxon>
        <taxon>Bacteriovorax</taxon>
    </lineage>
</organism>
<dbReference type="InterPro" id="IPR051012">
    <property type="entry name" value="CellSynth/LPSAsmb/PSIAsmb"/>
</dbReference>
<dbReference type="Gene3D" id="1.25.40.10">
    <property type="entry name" value="Tetratricopeptide repeat domain"/>
    <property type="match status" value="3"/>
</dbReference>
<accession>A0ABU5VNZ3</accession>
<dbReference type="InterPro" id="IPR011990">
    <property type="entry name" value="TPR-like_helical_dom_sf"/>
</dbReference>
<keyword evidence="2 3" id="KW-0802">TPR repeat</keyword>
<proteinExistence type="predicted"/>
<dbReference type="EMBL" id="JAYGJQ010000001">
    <property type="protein sequence ID" value="MEA9354759.1"/>
    <property type="molecule type" value="Genomic_DNA"/>
</dbReference>
<feature type="transmembrane region" description="Helical" evidence="4">
    <location>
        <begin position="289"/>
        <end position="306"/>
    </location>
</feature>
<dbReference type="Proteomes" id="UP001302274">
    <property type="component" value="Unassembled WGS sequence"/>
</dbReference>
<evidence type="ECO:0000313" key="5">
    <source>
        <dbReference type="EMBL" id="MEA9354759.1"/>
    </source>
</evidence>
<keyword evidence="4" id="KW-0472">Membrane</keyword>
<dbReference type="PROSITE" id="PS50005">
    <property type="entry name" value="TPR"/>
    <property type="match status" value="2"/>
</dbReference>
<name>A0ABU5VNZ3_9BACT</name>
<keyword evidence="1" id="KW-0677">Repeat</keyword>
<dbReference type="PANTHER" id="PTHR45586:SF1">
    <property type="entry name" value="LIPOPOLYSACCHARIDE ASSEMBLY PROTEIN B"/>
    <property type="match status" value="1"/>
</dbReference>
<sequence>MDLKYRIRLKNERVIGPFSTEEIGELLLKGHIVGSEMCQQFPIGDWRPLPLFPNLKSIIEAVKAAQTPKPEVSVEKSSIKKDATLTSSQKKPIEGASGVRTFTEFKFGKDVKIDVNYAELEQKYKDANPDIPYEDGMEKTVLIRRPHNKVEELDKTVVVRAKTEAPRVLKKEFIKPQPVVPQPIVELKEEVPEPSYEEMVNERTEFINLAQALPTINAQLSVSEVELERQAKIEENLEKKRLRELQEIMLREQAIEDGEEESEVEIVEEYDRDKKEFEQKVVIKRKKKGMSIVAVLAFVGIFYFFLQPEEKPKYVGPVYTEIKFPITAPNENAGAANTALAEARNLYSQGTYKKRLAAAGYYLASLQQKFSNSEAMGEIILTYTELLDNTKDKHQAANTLYKYIQLADAKLLIDASAATGTALFYGKIGKYQTGIYIVKNYLRAGNKPTPKMLTYYLSLLMNAGEFVEARSVYEALLKIPKKPFESYYQLSEFNNANDNVAEAKAILEEGLKYYPNNVLLLLSYSELLIKEQAIKKYEETLVKVNSLQAENSPVFQAYYYKQMGYLAAFKNKNKEASELFKRSLAIRESEELRSTLSKLEIGGDKVSQTLILESKVIGLLKKAKSEYKNRNIDTAFQLSIEAVDANPDYIPAVLFQAQLNTDRGFFESAIYSLQKIIGVYQQNNLLKKALTETYIKSYKFEDAERLLSEMAQSKYAVTPEYASLMGQFSEAKKNPIMAIKWYDRALARDPLSDLDMYRMARILVRNKRFPEARNRLSKALLLDPKNVNYHALYSEILYEQDGTDTAIGYLRDIISEIGEDPVLISAIATAYFKSGQIKEFQAAYKKVQNLPKKDEGFYEFLIAAAKLEGRKDEYIQHSRDLLRLNPGNLRVRMDLGELLYDEKRYDEAIMEFTEIKDKLDSYPRVHYQLARVYLAKNDLEKAKAMAQKELELNPNLDAAHFIMGEVYRLAKDYREAVVKYEKAISLNPRSVDALVSMAIIRLGQNYASEALELLSRALKEDLTNPTIHKLMGDAYRAAGQRALAKEKYEDYLKINPVAQDKDLIESLIRNLK</sequence>
<keyword evidence="4" id="KW-0812">Transmembrane</keyword>
<dbReference type="RefSeq" id="WP_323574242.1">
    <property type="nucleotide sequence ID" value="NZ_JAYGJQ010000001.1"/>
</dbReference>
<evidence type="ECO:0000256" key="4">
    <source>
        <dbReference type="SAM" id="Phobius"/>
    </source>
</evidence>
<evidence type="ECO:0000256" key="1">
    <source>
        <dbReference type="ARBA" id="ARBA00022737"/>
    </source>
</evidence>
<keyword evidence="6" id="KW-1185">Reference proteome</keyword>